<evidence type="ECO:0000259" key="1">
    <source>
        <dbReference type="Pfam" id="PF03167"/>
    </source>
</evidence>
<dbReference type="Proteomes" id="UP000297714">
    <property type="component" value="Unassembled WGS sequence"/>
</dbReference>
<dbReference type="AlphaFoldDB" id="A0A4Z0YHV1"/>
<proteinExistence type="predicted"/>
<accession>A0A4Z0YHV1</accession>
<organism evidence="2 3">
    <name type="scientific">Caproiciproducens galactitolivorans</name>
    <dbReference type="NCBI Taxonomy" id="642589"/>
    <lineage>
        <taxon>Bacteria</taxon>
        <taxon>Bacillati</taxon>
        <taxon>Bacillota</taxon>
        <taxon>Clostridia</taxon>
        <taxon>Eubacteriales</taxon>
        <taxon>Acutalibacteraceae</taxon>
        <taxon>Caproiciproducens</taxon>
    </lineage>
</organism>
<gene>
    <name evidence="2" type="ORF">CAGA_13730</name>
</gene>
<reference evidence="2 3" key="1">
    <citation type="submission" date="2019-04" db="EMBL/GenBank/DDBJ databases">
        <authorList>
            <person name="Poehlein A."/>
            <person name="Bengelsdorf F.R."/>
            <person name="Duerre P."/>
            <person name="Daniel R."/>
        </authorList>
    </citation>
    <scope>NUCLEOTIDE SEQUENCE [LARGE SCALE GENOMIC DNA]</scope>
    <source>
        <strain evidence="2 3">BS-1</strain>
    </source>
</reference>
<dbReference type="EMBL" id="SRMQ01000005">
    <property type="protein sequence ID" value="TGJ76462.1"/>
    <property type="molecule type" value="Genomic_DNA"/>
</dbReference>
<dbReference type="InterPro" id="IPR036895">
    <property type="entry name" value="Uracil-DNA_glycosylase-like_sf"/>
</dbReference>
<evidence type="ECO:0000313" key="3">
    <source>
        <dbReference type="Proteomes" id="UP000297714"/>
    </source>
</evidence>
<dbReference type="Gene3D" id="3.40.470.10">
    <property type="entry name" value="Uracil-DNA glycosylase-like domain"/>
    <property type="match status" value="1"/>
</dbReference>
<evidence type="ECO:0000313" key="2">
    <source>
        <dbReference type="EMBL" id="TGJ76462.1"/>
    </source>
</evidence>
<dbReference type="OrthoDB" id="9799921at2"/>
<name>A0A4Z0YHV1_9FIRM</name>
<protein>
    <submittedName>
        <fullName evidence="2">Uracil DNA glycosylase superfamily protein</fullName>
    </submittedName>
</protein>
<dbReference type="Pfam" id="PF03167">
    <property type="entry name" value="UDG"/>
    <property type="match status" value="1"/>
</dbReference>
<feature type="domain" description="Uracil-DNA glycosylase-like" evidence="1">
    <location>
        <begin position="10"/>
        <end position="148"/>
    </location>
</feature>
<dbReference type="NCBIfam" id="TIGR04274">
    <property type="entry name" value="hypoxanDNAglyco"/>
    <property type="match status" value="1"/>
</dbReference>
<keyword evidence="3" id="KW-1185">Reference proteome</keyword>
<comment type="caution">
    <text evidence="2">The sequence shown here is derived from an EMBL/GenBank/DDBJ whole genome shotgun (WGS) entry which is preliminary data.</text>
</comment>
<dbReference type="SUPFAM" id="SSF52141">
    <property type="entry name" value="Uracil-DNA glycosylase-like"/>
    <property type="match status" value="1"/>
</dbReference>
<dbReference type="RefSeq" id="WP_135659136.1">
    <property type="nucleotide sequence ID" value="NZ_SRMQ01000005.1"/>
</dbReference>
<sequence length="166" mass="18812">METVEHTLPPIYDVDSRVLILGTMPSPKSREAGFYYSHPQNRFWRVVSDLLSQELPVTNEEKTDFLLRNHIALWDVLKSCTITGADDNSIQNPVPNDIGDFLRKNGISTVFTTGAKAASLYHRFCEKNTGIPSIPLPSTSPANCRYYNYERLKEAYSIILPYLKAN</sequence>
<dbReference type="InterPro" id="IPR026353">
    <property type="entry name" value="Hypoxan-DNA_Glyclase"/>
</dbReference>
<dbReference type="CDD" id="cd10032">
    <property type="entry name" value="UDG-F6_HDG"/>
    <property type="match status" value="1"/>
</dbReference>
<dbReference type="InterPro" id="IPR005122">
    <property type="entry name" value="Uracil-DNA_glycosylase-like"/>
</dbReference>